<dbReference type="InterPro" id="IPR021804">
    <property type="entry name" value="DUF3375"/>
</dbReference>
<gene>
    <name evidence="1" type="ORF">E3O06_11745</name>
</gene>
<name>A0A4R8UV73_9MICO</name>
<dbReference type="OrthoDB" id="138803at2"/>
<protein>
    <submittedName>
        <fullName evidence="1">DUF3375 domain-containing protein</fullName>
    </submittedName>
</protein>
<accession>A0A4R8UV73</accession>
<comment type="caution">
    <text evidence="1">The sequence shown here is derived from an EMBL/GenBank/DDBJ whole genome shotgun (WGS) entry which is preliminary data.</text>
</comment>
<dbReference type="Proteomes" id="UP000298173">
    <property type="component" value="Unassembled WGS sequence"/>
</dbReference>
<organism evidence="1 2">
    <name type="scientific">Cryobacterium glaciale</name>
    <dbReference type="NCBI Taxonomy" id="1259145"/>
    <lineage>
        <taxon>Bacteria</taxon>
        <taxon>Bacillati</taxon>
        <taxon>Actinomycetota</taxon>
        <taxon>Actinomycetes</taxon>
        <taxon>Micrococcales</taxon>
        <taxon>Microbacteriaceae</taxon>
        <taxon>Cryobacterium</taxon>
    </lineage>
</organism>
<proteinExistence type="predicted"/>
<keyword evidence="2" id="KW-1185">Reference proteome</keyword>
<dbReference type="RefSeq" id="WP_134503579.1">
    <property type="nucleotide sequence ID" value="NZ_SOEY01000026.1"/>
</dbReference>
<dbReference type="EMBL" id="SOEY01000026">
    <property type="protein sequence ID" value="TFB71512.1"/>
    <property type="molecule type" value="Genomic_DNA"/>
</dbReference>
<evidence type="ECO:0000313" key="1">
    <source>
        <dbReference type="EMBL" id="TFB71512.1"/>
    </source>
</evidence>
<evidence type="ECO:0000313" key="2">
    <source>
        <dbReference type="Proteomes" id="UP000298173"/>
    </source>
</evidence>
<reference evidence="1 2" key="1">
    <citation type="submission" date="2019-03" db="EMBL/GenBank/DDBJ databases">
        <title>Genomics of glacier-inhabiting Cryobacterium strains.</title>
        <authorList>
            <person name="Liu Q."/>
            <person name="Xin Y.-H."/>
        </authorList>
    </citation>
    <scope>NUCLEOTIDE SEQUENCE [LARGE SCALE GENOMIC DNA]</scope>
    <source>
        <strain evidence="1 2">HLT2-23</strain>
    </source>
</reference>
<sequence>MNIDDFDRLWERHPAWRLLRARNAPLILSFLGDYFLDSNRGAIPAGELTAALDDHLYVIHLSEPERYQTSPEGYLDDWSSPESAWLRRFYPIASEETHFEATPALEKAYRWVENLQERSFVGTESRLHTLLDLLRQIVHGSETDPGTRIIELERRRDAIEVELAEAHEGRFTVLDDTAVRERHQQFSATARELLSDFREVEVNFRSLDRSARVKIAGWEGGKGDLLADLVTSRTDISTSDQGRSFQAFYDFLLSEQQQDELAELLTIVQGMPQVSTDRRLHRIHHDWADAAERTQQTVRNLSEQFRRFLEDQVWVENRRVMDLVRSIEVSALGVRDTPPHSDDLGIVVEEPGTPIALPFERPLYDTQPDVVVDSLLTPEKAGQSELDGLFAQRFVDTSRLIENIKAIVPPRSVAALDDILALYPVQEGIAEILGYLSLADESIVVDVTNDADRMMIDYLDVEGEPRRVKMPKVTITRR</sequence>
<dbReference type="Pfam" id="PF11855">
    <property type="entry name" value="DUF3375"/>
    <property type="match status" value="1"/>
</dbReference>
<dbReference type="AlphaFoldDB" id="A0A4R8UV73"/>